<keyword evidence="12" id="KW-1185">Reference proteome</keyword>
<dbReference type="InterPro" id="IPR035906">
    <property type="entry name" value="MetI-like_sf"/>
</dbReference>
<evidence type="ECO:0000256" key="9">
    <source>
        <dbReference type="RuleBase" id="RU363032"/>
    </source>
</evidence>
<dbReference type="InterPro" id="IPR010065">
    <property type="entry name" value="AA_ABC_transptr_permease_3TM"/>
</dbReference>
<sequence length="250" mass="26582">MEGLLDLLGLAKSAELLSLSPPGWGMNLLRGLGKSLQIAFGAFGFGLVIGLFGAYGKLYGGPVIRDLLAIYTTVVRAVPELVLILILYFVGTDLINQASEALGYGRVEISGVAAGIWVLGVVQGAYSTEVLRGAILAVPQGQIEAARAFGMPPVMLMRRVTIPAMLSFALPGLANLWLIATKDTALLAVVGFSELTLETRQAASSTRAYFTFFLAAGALYLMVTLMSSVLFQLLERRARRGQPSLKGASR</sequence>
<feature type="transmembrane region" description="Helical" evidence="9">
    <location>
        <begin position="109"/>
        <end position="126"/>
    </location>
</feature>
<comment type="subcellular location">
    <subcellularLocation>
        <location evidence="1">Cell inner membrane</location>
        <topology evidence="1">Multi-pass membrane protein</topology>
    </subcellularLocation>
    <subcellularLocation>
        <location evidence="9">Cell membrane</location>
        <topology evidence="9">Multi-pass membrane protein</topology>
    </subcellularLocation>
</comment>
<dbReference type="PROSITE" id="PS50928">
    <property type="entry name" value="ABC_TM1"/>
    <property type="match status" value="1"/>
</dbReference>
<dbReference type="CDD" id="cd06261">
    <property type="entry name" value="TM_PBP2"/>
    <property type="match status" value="1"/>
</dbReference>
<keyword evidence="4" id="KW-1003">Cell membrane</keyword>
<accession>A0ABT2WWX9</accession>
<dbReference type="NCBIfam" id="TIGR01726">
    <property type="entry name" value="HEQRo_perm_3TM"/>
    <property type="match status" value="1"/>
</dbReference>
<evidence type="ECO:0000256" key="3">
    <source>
        <dbReference type="ARBA" id="ARBA00022448"/>
    </source>
</evidence>
<dbReference type="EMBL" id="JAOVQN010000037">
    <property type="protein sequence ID" value="MCU9840408.1"/>
    <property type="molecule type" value="Genomic_DNA"/>
</dbReference>
<evidence type="ECO:0000313" key="11">
    <source>
        <dbReference type="EMBL" id="MCU9840408.1"/>
    </source>
</evidence>
<keyword evidence="8 9" id="KW-0472">Membrane</keyword>
<dbReference type="Pfam" id="PF00528">
    <property type="entry name" value="BPD_transp_1"/>
    <property type="match status" value="1"/>
</dbReference>
<dbReference type="InterPro" id="IPR000515">
    <property type="entry name" value="MetI-like"/>
</dbReference>
<dbReference type="PANTHER" id="PTHR30133">
    <property type="entry name" value="CATIONIC AMINO ACID TRANSPORTER, MEMBRANE COMPONENT"/>
    <property type="match status" value="1"/>
</dbReference>
<feature type="transmembrane region" description="Helical" evidence="9">
    <location>
        <begin position="36"/>
        <end position="55"/>
    </location>
</feature>
<gene>
    <name evidence="11" type="ORF">OEZ49_21875</name>
</gene>
<evidence type="ECO:0000256" key="7">
    <source>
        <dbReference type="ARBA" id="ARBA00022989"/>
    </source>
</evidence>
<evidence type="ECO:0000259" key="10">
    <source>
        <dbReference type="PROSITE" id="PS50928"/>
    </source>
</evidence>
<evidence type="ECO:0000256" key="5">
    <source>
        <dbReference type="ARBA" id="ARBA00022519"/>
    </source>
</evidence>
<feature type="domain" description="ABC transmembrane type-1" evidence="10">
    <location>
        <begin position="32"/>
        <end position="231"/>
    </location>
</feature>
<protein>
    <submittedName>
        <fullName evidence="11">ABC transporter permease</fullName>
    </submittedName>
</protein>
<evidence type="ECO:0000256" key="8">
    <source>
        <dbReference type="ARBA" id="ARBA00023136"/>
    </source>
</evidence>
<dbReference type="Proteomes" id="UP001321014">
    <property type="component" value="Unassembled WGS sequence"/>
</dbReference>
<keyword evidence="5" id="KW-0997">Cell inner membrane</keyword>
<evidence type="ECO:0000256" key="1">
    <source>
        <dbReference type="ARBA" id="ARBA00004429"/>
    </source>
</evidence>
<dbReference type="SUPFAM" id="SSF161098">
    <property type="entry name" value="MetI-like"/>
    <property type="match status" value="1"/>
</dbReference>
<dbReference type="InterPro" id="IPR051613">
    <property type="entry name" value="ABC_transp_permease_HisMQ"/>
</dbReference>
<name>A0ABT2WWX9_9RHOB</name>
<keyword evidence="3 9" id="KW-0813">Transport</keyword>
<dbReference type="Gene3D" id="1.10.3720.10">
    <property type="entry name" value="MetI-like"/>
    <property type="match status" value="1"/>
</dbReference>
<proteinExistence type="inferred from homology"/>
<reference evidence="11 12" key="1">
    <citation type="submission" date="2022-10" db="EMBL/GenBank/DDBJ databases">
        <title>Ruegeria sp. nov., isolated from ocean surface water.</title>
        <authorList>
            <person name="He W."/>
            <person name="Wang L."/>
            <person name="Zhang D.-F."/>
        </authorList>
    </citation>
    <scope>NUCLEOTIDE SEQUENCE [LARGE SCALE GENOMIC DNA]</scope>
    <source>
        <strain evidence="11 12">WL0004</strain>
    </source>
</reference>
<feature type="transmembrane region" description="Helical" evidence="9">
    <location>
        <begin position="160"/>
        <end position="180"/>
    </location>
</feature>
<feature type="transmembrane region" description="Helical" evidence="9">
    <location>
        <begin position="67"/>
        <end position="89"/>
    </location>
</feature>
<evidence type="ECO:0000256" key="6">
    <source>
        <dbReference type="ARBA" id="ARBA00022692"/>
    </source>
</evidence>
<feature type="transmembrane region" description="Helical" evidence="9">
    <location>
        <begin position="208"/>
        <end position="234"/>
    </location>
</feature>
<evidence type="ECO:0000313" key="12">
    <source>
        <dbReference type="Proteomes" id="UP001321014"/>
    </source>
</evidence>
<evidence type="ECO:0000256" key="2">
    <source>
        <dbReference type="ARBA" id="ARBA00010072"/>
    </source>
</evidence>
<comment type="similarity">
    <text evidence="2">Belongs to the binding-protein-dependent transport system permease family. HisMQ subfamily.</text>
</comment>
<organism evidence="11 12">
    <name type="scientific">Ruegeria marisflavi</name>
    <dbReference type="NCBI Taxonomy" id="2984152"/>
    <lineage>
        <taxon>Bacteria</taxon>
        <taxon>Pseudomonadati</taxon>
        <taxon>Pseudomonadota</taxon>
        <taxon>Alphaproteobacteria</taxon>
        <taxon>Rhodobacterales</taxon>
        <taxon>Roseobacteraceae</taxon>
        <taxon>Ruegeria</taxon>
    </lineage>
</organism>
<dbReference type="RefSeq" id="WP_263390276.1">
    <property type="nucleotide sequence ID" value="NZ_JAOVQN010000037.1"/>
</dbReference>
<keyword evidence="6 9" id="KW-0812">Transmembrane</keyword>
<evidence type="ECO:0000256" key="4">
    <source>
        <dbReference type="ARBA" id="ARBA00022475"/>
    </source>
</evidence>
<keyword evidence="7 9" id="KW-1133">Transmembrane helix</keyword>
<comment type="caution">
    <text evidence="11">The sequence shown here is derived from an EMBL/GenBank/DDBJ whole genome shotgun (WGS) entry which is preliminary data.</text>
</comment>